<dbReference type="CDD" id="cd12953">
    <property type="entry name" value="MMP_TTHA0227"/>
    <property type="match status" value="1"/>
</dbReference>
<protein>
    <submittedName>
        <fullName evidence="1">Metallopeptidase family protein</fullName>
    </submittedName>
</protein>
<dbReference type="Proteomes" id="UP000831151">
    <property type="component" value="Chromosome"/>
</dbReference>
<dbReference type="Gene3D" id="3.30.2010.20">
    <property type="match status" value="1"/>
</dbReference>
<gene>
    <name evidence="1" type="ORF">M1R53_02045</name>
</gene>
<keyword evidence="2" id="KW-1185">Reference proteome</keyword>
<evidence type="ECO:0000313" key="2">
    <source>
        <dbReference type="Proteomes" id="UP000831151"/>
    </source>
</evidence>
<proteinExistence type="predicted"/>
<dbReference type="KEGG" id="fms:M1R53_02045"/>
<reference evidence="1" key="1">
    <citation type="submission" date="2022-04" db="EMBL/GenBank/DDBJ databases">
        <title>Complete genome sequences of Ezakiella coagulans and Fenollaria massiliensis.</title>
        <authorList>
            <person name="France M.T."/>
            <person name="Clifford J."/>
            <person name="Narina S."/>
            <person name="Rutt L."/>
            <person name="Ravel J."/>
        </authorList>
    </citation>
    <scope>NUCLEOTIDE SEQUENCE</scope>
    <source>
        <strain evidence="1">C0061C2</strain>
    </source>
</reference>
<dbReference type="RefSeq" id="WP_249242890.1">
    <property type="nucleotide sequence ID" value="NZ_CP096649.1"/>
</dbReference>
<dbReference type="EMBL" id="CP096649">
    <property type="protein sequence ID" value="UQK59461.1"/>
    <property type="molecule type" value="Genomic_DNA"/>
</dbReference>
<dbReference type="SUPFAM" id="SSF55486">
    <property type="entry name" value="Metalloproteases ('zincins'), catalytic domain"/>
    <property type="match status" value="1"/>
</dbReference>
<dbReference type="InterPro" id="IPR038555">
    <property type="entry name" value="Zincin_1_sf"/>
</dbReference>
<organism evidence="1 2">
    <name type="scientific">Fenollaria massiliensis</name>
    <dbReference type="NCBI Taxonomy" id="938288"/>
    <lineage>
        <taxon>Bacteria</taxon>
        <taxon>Bacillati</taxon>
        <taxon>Bacillota</taxon>
        <taxon>Clostridia</taxon>
        <taxon>Eubacteriales</taxon>
        <taxon>Fenollaria</taxon>
    </lineage>
</organism>
<dbReference type="AlphaFoldDB" id="A0A9E7DKE1"/>
<evidence type="ECO:0000313" key="1">
    <source>
        <dbReference type="EMBL" id="UQK59461.1"/>
    </source>
</evidence>
<accession>A0A9E7DKE1</accession>
<name>A0A9E7DKE1_9FIRM</name>
<sequence>MMPDIDTFTAWTDEACERLPEIFFRDLNLGVVVSEDLKISPDAIDDDLFILGQYERSAMGKAIYIYYGSFMKMYGDWSEREIKDMIYHVLKHEFTHHMEGLANYRDLEVEDEVQLARYKEMKKHDHK</sequence>